<dbReference type="SUPFAM" id="SSF89796">
    <property type="entry name" value="CoA-transferase family III (CaiB/BaiF)"/>
    <property type="match status" value="1"/>
</dbReference>
<dbReference type="Proteomes" id="UP000198925">
    <property type="component" value="Unassembled WGS sequence"/>
</dbReference>
<organism evidence="3 4">
    <name type="scientific">Belnapia rosea</name>
    <dbReference type="NCBI Taxonomy" id="938405"/>
    <lineage>
        <taxon>Bacteria</taxon>
        <taxon>Pseudomonadati</taxon>
        <taxon>Pseudomonadota</taxon>
        <taxon>Alphaproteobacteria</taxon>
        <taxon>Acetobacterales</taxon>
        <taxon>Roseomonadaceae</taxon>
        <taxon>Belnapia</taxon>
    </lineage>
</organism>
<evidence type="ECO:0000256" key="2">
    <source>
        <dbReference type="SAM" id="MobiDB-lite"/>
    </source>
</evidence>
<keyword evidence="1 3" id="KW-0808">Transferase</keyword>
<dbReference type="InterPro" id="IPR050483">
    <property type="entry name" value="CoA-transferase_III_domain"/>
</dbReference>
<dbReference type="InterPro" id="IPR044855">
    <property type="entry name" value="CoA-Trfase_III_dom3_sf"/>
</dbReference>
<dbReference type="PANTHER" id="PTHR48207:SF3">
    <property type="entry name" value="SUCCINATE--HYDROXYMETHYLGLUTARATE COA-TRANSFERASE"/>
    <property type="match status" value="1"/>
</dbReference>
<dbReference type="AlphaFoldDB" id="A0A1G6W3J0"/>
<evidence type="ECO:0000256" key="1">
    <source>
        <dbReference type="ARBA" id="ARBA00022679"/>
    </source>
</evidence>
<dbReference type="STRING" id="938405.SAMN02927895_01084"/>
<gene>
    <name evidence="3" type="ORF">SAMN04487779_101058</name>
</gene>
<evidence type="ECO:0000313" key="3">
    <source>
        <dbReference type="EMBL" id="SDD60510.1"/>
    </source>
</evidence>
<protein>
    <submittedName>
        <fullName evidence="3">Crotonobetainyl-CoA:carnitine CoA-transferase CaiB</fullName>
    </submittedName>
</protein>
<name>A0A1G6W3J0_9PROT</name>
<keyword evidence="4" id="KW-1185">Reference proteome</keyword>
<proteinExistence type="predicted"/>
<sequence>MLPLQGVTVVELGQNLAGPYASEILGLLGARVIKIERPEGDDARGWGPPFHAGTATTFHAINRNKRSIALDLKDKAAVEWLRDFLREADVFIQNMRPGALEGMGLGAEAVRTLNPRLIYCSLHAFGATGPLALKPGYEPIVQAFAGMFSVNGSAEVPPARVGMQVLDLGTGVWAALGCLAALQRRHLTGEGATVDTSLFETGLGWMSQHFAGFFETGRQPPRHRSGNPKLIVFQAFDTADGEIVVAAANDRLFAKFAAVLGHPEWGTDPRFRTNKDRIAHRDIILPLLEAAMRTRGSEDWAAALEAAGVPCSPIQDLAAVAAHPQTEALGMVLQGPGEAPRSIGLPVSFDGRRPPVESGAPDLGEANAEYGAPLPLRLREGG</sequence>
<accession>A0A1G6W3J0</accession>
<dbReference type="Gene3D" id="3.30.1540.10">
    <property type="entry name" value="formyl-coa transferase, domain 3"/>
    <property type="match status" value="1"/>
</dbReference>
<dbReference type="Pfam" id="PF02515">
    <property type="entry name" value="CoA_transf_3"/>
    <property type="match status" value="1"/>
</dbReference>
<dbReference type="InterPro" id="IPR023606">
    <property type="entry name" value="CoA-Trfase_III_dom_1_sf"/>
</dbReference>
<dbReference type="PANTHER" id="PTHR48207">
    <property type="entry name" value="SUCCINATE--HYDROXYMETHYLGLUTARATE COA-TRANSFERASE"/>
    <property type="match status" value="1"/>
</dbReference>
<dbReference type="InterPro" id="IPR003673">
    <property type="entry name" value="CoA-Trfase_fam_III"/>
</dbReference>
<evidence type="ECO:0000313" key="4">
    <source>
        <dbReference type="Proteomes" id="UP000198925"/>
    </source>
</evidence>
<dbReference type="Gene3D" id="3.40.50.10540">
    <property type="entry name" value="Crotonobetainyl-coa:carnitine coa-transferase, domain 1"/>
    <property type="match status" value="1"/>
</dbReference>
<dbReference type="GO" id="GO:0008410">
    <property type="term" value="F:CoA-transferase activity"/>
    <property type="evidence" value="ECO:0007669"/>
    <property type="project" value="TreeGrafter"/>
</dbReference>
<dbReference type="EMBL" id="FMZX01000010">
    <property type="protein sequence ID" value="SDD60510.1"/>
    <property type="molecule type" value="Genomic_DNA"/>
</dbReference>
<dbReference type="RefSeq" id="WP_218127971.1">
    <property type="nucleotide sequence ID" value="NZ_FMZX01000010.1"/>
</dbReference>
<reference evidence="3 4" key="1">
    <citation type="submission" date="2016-10" db="EMBL/GenBank/DDBJ databases">
        <authorList>
            <person name="de Groot N.N."/>
        </authorList>
    </citation>
    <scope>NUCLEOTIDE SEQUENCE [LARGE SCALE GENOMIC DNA]</scope>
    <source>
        <strain evidence="3 4">CPCC 100156</strain>
    </source>
</reference>
<feature type="region of interest" description="Disordered" evidence="2">
    <location>
        <begin position="348"/>
        <end position="382"/>
    </location>
</feature>